<dbReference type="Pfam" id="PF09983">
    <property type="entry name" value="JetD_C"/>
    <property type="match status" value="1"/>
</dbReference>
<dbReference type="Proteomes" id="UP000266677">
    <property type="component" value="Unassembled WGS sequence"/>
</dbReference>
<dbReference type="OrthoDB" id="322908at2"/>
<sequence>MPNEAVVVIQRRIEQRWAEAVCAERGIGAHVSFQVQLRPGIYTGKAVEQLGFGRWHEWRTAWRTFDQQIVAGVPGASIIGKPMPVRGLTDEVPATLVAETLGAAVELVSRAEGPTSTVDAVRAHSLSASLHDAGGILTAATLKAACRLGDSDAAALVAAVSWLAGHPDLSGWTARQLPIPGIHSKWLETHSSVLQMVSGRDVRAEVRPRLAVVHLTYVDPEYLATDRRRHDAWTTGDGDVLAYTPRIVLIVENRDSRLWFPPVPGTIVVEGNGKAAAGLLSEIPWIRDAEHVVYWGDIDADGYGILDRLRAAMATPTAHGGPAKIVPSILMDITDLQRYAQHGVNYDKSGRSIKPCATKFAHLTRSEASAYDFVATAGAAPFRRIEQEVMSLPEAAARLDDITHNTIAGLANSPRTGC</sequence>
<dbReference type="EMBL" id="QZFU01000041">
    <property type="protein sequence ID" value="RJO70169.1"/>
    <property type="molecule type" value="Genomic_DNA"/>
</dbReference>
<gene>
    <name evidence="3" type="ORF">D5S18_29685</name>
</gene>
<evidence type="ECO:0008006" key="5">
    <source>
        <dbReference type="Google" id="ProtNLM"/>
    </source>
</evidence>
<organism evidence="3 4">
    <name type="scientific">Nocardia panacis</name>
    <dbReference type="NCBI Taxonomy" id="2340916"/>
    <lineage>
        <taxon>Bacteria</taxon>
        <taxon>Bacillati</taxon>
        <taxon>Actinomycetota</taxon>
        <taxon>Actinomycetes</taxon>
        <taxon>Mycobacteriales</taxon>
        <taxon>Nocardiaceae</taxon>
        <taxon>Nocardia</taxon>
    </lineage>
</organism>
<feature type="domain" description="DUF3322" evidence="2">
    <location>
        <begin position="9"/>
        <end position="195"/>
    </location>
</feature>
<evidence type="ECO:0000259" key="1">
    <source>
        <dbReference type="Pfam" id="PF09983"/>
    </source>
</evidence>
<feature type="domain" description="Wadjet protein JetD C-terminal" evidence="1">
    <location>
        <begin position="212"/>
        <end position="392"/>
    </location>
</feature>
<name>A0A3A4KLJ9_9NOCA</name>
<dbReference type="InterPro" id="IPR024534">
    <property type="entry name" value="JetD_C"/>
</dbReference>
<dbReference type="AlphaFoldDB" id="A0A3A4KLJ9"/>
<dbReference type="InterPro" id="IPR024537">
    <property type="entry name" value="DUF3322"/>
</dbReference>
<keyword evidence="4" id="KW-1185">Reference proteome</keyword>
<protein>
    <recommendedName>
        <fullName evidence="5">DUF3322 and DUF2220 domain-containing protein</fullName>
    </recommendedName>
</protein>
<dbReference type="Pfam" id="PF11795">
    <property type="entry name" value="DUF3322"/>
    <property type="match status" value="1"/>
</dbReference>
<comment type="caution">
    <text evidence="3">The sequence shown here is derived from an EMBL/GenBank/DDBJ whole genome shotgun (WGS) entry which is preliminary data.</text>
</comment>
<evidence type="ECO:0000259" key="2">
    <source>
        <dbReference type="Pfam" id="PF11795"/>
    </source>
</evidence>
<accession>A0A3A4KLJ9</accession>
<proteinExistence type="predicted"/>
<evidence type="ECO:0000313" key="3">
    <source>
        <dbReference type="EMBL" id="RJO70169.1"/>
    </source>
</evidence>
<evidence type="ECO:0000313" key="4">
    <source>
        <dbReference type="Proteomes" id="UP000266677"/>
    </source>
</evidence>
<reference evidence="3 4" key="1">
    <citation type="submission" date="2018-09" db="EMBL/GenBank/DDBJ databases">
        <title>YIM PH21274 draft genome.</title>
        <authorList>
            <person name="Miao C."/>
        </authorList>
    </citation>
    <scope>NUCLEOTIDE SEQUENCE [LARGE SCALE GENOMIC DNA]</scope>
    <source>
        <strain evidence="3 4">YIM PH 21724</strain>
    </source>
</reference>